<keyword evidence="1" id="KW-0489">Methyltransferase</keyword>
<sequence>MVAMPSQLELDMENGGTLLCQPATMGTPTRPHRQQQQQTHVAQDVMYPAYTNDYRIVNGACGGLGMVANRNIKKGEMVLTDSIEFLFADVQEGDHIIMVGHEMASRESEAPVPKRVPITRDMLIRTHGVPVLSPDPSNPDSAGIEFYRLEVPWMLLNHSCDPNVVDSSHKEPEGEAIAARDIQKGEELTYDYTHQYYDRNLHSFECLCGADNCRKFVTGFQGLSDEDKDRLWPHVSDYIKVRHYADAGTGPKTKVQYPEFPERKSFPEEEAMRLVVPGPSCAESDVSLRRDEETGEYRLFALKDFEFGEKVYSFWNFVWPEHGQIDVDMVAAADLWEGDAPEGTVIRVNPLEHGVKDIMGRIRFSGYDMMTQHSCDPNLVYNYKDEDEEDDWRSAFAAKAIKKGEMLTIDFNSVWWDRSEVVSSGVCTCGSSKCRGTAQGYSHLSKEEQGELMSLSWLRLPAPYSGENRLVTPGDALAPHINVCLRKNSIHDQSDATDVSVSSSNVSSSFDGNSSEEE</sequence>
<dbReference type="InterPro" id="IPR001214">
    <property type="entry name" value="SET_dom"/>
</dbReference>
<comment type="caution">
    <text evidence="7">The sequence shown here is derived from an EMBL/GenBank/DDBJ whole genome shotgun (WGS) entry which is preliminary data.</text>
</comment>
<evidence type="ECO:0000259" key="6">
    <source>
        <dbReference type="PROSITE" id="PS50868"/>
    </source>
</evidence>
<feature type="domain" description="Post-SET" evidence="6">
    <location>
        <begin position="423"/>
        <end position="439"/>
    </location>
</feature>
<dbReference type="InterPro" id="IPR003616">
    <property type="entry name" value="Post-SET_dom"/>
</dbReference>
<dbReference type="SUPFAM" id="SSF82199">
    <property type="entry name" value="SET domain"/>
    <property type="match status" value="2"/>
</dbReference>
<name>A0A9N8HRQ3_9STRA</name>
<feature type="domain" description="Post-SET" evidence="6">
    <location>
        <begin position="202"/>
        <end position="218"/>
    </location>
</feature>
<dbReference type="PANTHER" id="PTHR12350:SF19">
    <property type="entry name" value="SET DOMAIN-CONTAINING PROTEIN"/>
    <property type="match status" value="1"/>
</dbReference>
<dbReference type="Gene3D" id="2.170.270.10">
    <property type="entry name" value="SET domain"/>
    <property type="match status" value="2"/>
</dbReference>
<dbReference type="PROSITE" id="PS50280">
    <property type="entry name" value="SET"/>
    <property type="match status" value="2"/>
</dbReference>
<evidence type="ECO:0000256" key="1">
    <source>
        <dbReference type="ARBA" id="ARBA00022603"/>
    </source>
</evidence>
<keyword evidence="8" id="KW-1185">Reference proteome</keyword>
<dbReference type="SMART" id="SM00508">
    <property type="entry name" value="PostSET"/>
    <property type="match status" value="2"/>
</dbReference>
<dbReference type="OrthoDB" id="5984008at2759"/>
<reference evidence="7" key="1">
    <citation type="submission" date="2020-06" db="EMBL/GenBank/DDBJ databases">
        <authorList>
            <consortium name="Plant Systems Biology data submission"/>
        </authorList>
    </citation>
    <scope>NUCLEOTIDE SEQUENCE</scope>
    <source>
        <strain evidence="7">D6</strain>
    </source>
</reference>
<feature type="domain" description="SET" evidence="5">
    <location>
        <begin position="44"/>
        <end position="193"/>
    </location>
</feature>
<dbReference type="InterPro" id="IPR046341">
    <property type="entry name" value="SET_dom_sf"/>
</dbReference>
<dbReference type="PANTHER" id="PTHR12350">
    <property type="entry name" value="HISTONE-LYSINE N-METHYLTRANSFERASE-RELATED"/>
    <property type="match status" value="1"/>
</dbReference>
<feature type="domain" description="SET" evidence="5">
    <location>
        <begin position="284"/>
        <end position="412"/>
    </location>
</feature>
<dbReference type="AlphaFoldDB" id="A0A9N8HRQ3"/>
<dbReference type="Pfam" id="PF00856">
    <property type="entry name" value="SET"/>
    <property type="match status" value="2"/>
</dbReference>
<accession>A0A9N8HRQ3</accession>
<keyword evidence="2" id="KW-0808">Transferase</keyword>
<feature type="region of interest" description="Disordered" evidence="4">
    <location>
        <begin position="495"/>
        <end position="518"/>
    </location>
</feature>
<gene>
    <name evidence="7" type="ORF">SEMRO_1095_G240660.1</name>
</gene>
<evidence type="ECO:0000256" key="3">
    <source>
        <dbReference type="ARBA" id="ARBA00022691"/>
    </source>
</evidence>
<evidence type="ECO:0000313" key="8">
    <source>
        <dbReference type="Proteomes" id="UP001153069"/>
    </source>
</evidence>
<evidence type="ECO:0000259" key="5">
    <source>
        <dbReference type="PROSITE" id="PS50280"/>
    </source>
</evidence>
<dbReference type="GO" id="GO:0032259">
    <property type="term" value="P:methylation"/>
    <property type="evidence" value="ECO:0007669"/>
    <property type="project" value="UniProtKB-KW"/>
</dbReference>
<dbReference type="InterPro" id="IPR053201">
    <property type="entry name" value="Flavunoidine_N-MTase"/>
</dbReference>
<protein>
    <submittedName>
        <fullName evidence="7">Lysine N-methyltransferase 2D</fullName>
    </submittedName>
</protein>
<organism evidence="7 8">
    <name type="scientific">Seminavis robusta</name>
    <dbReference type="NCBI Taxonomy" id="568900"/>
    <lineage>
        <taxon>Eukaryota</taxon>
        <taxon>Sar</taxon>
        <taxon>Stramenopiles</taxon>
        <taxon>Ochrophyta</taxon>
        <taxon>Bacillariophyta</taxon>
        <taxon>Bacillariophyceae</taxon>
        <taxon>Bacillariophycidae</taxon>
        <taxon>Naviculales</taxon>
        <taxon>Naviculaceae</taxon>
        <taxon>Seminavis</taxon>
    </lineage>
</organism>
<dbReference type="Proteomes" id="UP001153069">
    <property type="component" value="Unassembled WGS sequence"/>
</dbReference>
<evidence type="ECO:0000256" key="2">
    <source>
        <dbReference type="ARBA" id="ARBA00022679"/>
    </source>
</evidence>
<evidence type="ECO:0000256" key="4">
    <source>
        <dbReference type="SAM" id="MobiDB-lite"/>
    </source>
</evidence>
<feature type="compositionally biased region" description="Low complexity" evidence="4">
    <location>
        <begin position="496"/>
        <end position="518"/>
    </location>
</feature>
<evidence type="ECO:0000313" key="7">
    <source>
        <dbReference type="EMBL" id="CAB9520348.1"/>
    </source>
</evidence>
<dbReference type="PROSITE" id="PS50868">
    <property type="entry name" value="POST_SET"/>
    <property type="match status" value="2"/>
</dbReference>
<dbReference type="GO" id="GO:0008168">
    <property type="term" value="F:methyltransferase activity"/>
    <property type="evidence" value="ECO:0007669"/>
    <property type="project" value="UniProtKB-KW"/>
</dbReference>
<proteinExistence type="predicted"/>
<keyword evidence="3" id="KW-0949">S-adenosyl-L-methionine</keyword>
<dbReference type="EMBL" id="CAICTM010001093">
    <property type="protein sequence ID" value="CAB9520348.1"/>
    <property type="molecule type" value="Genomic_DNA"/>
</dbReference>